<dbReference type="AlphaFoldDB" id="A0A0L0F9A9"/>
<dbReference type="EMBL" id="KQ245795">
    <property type="protein sequence ID" value="KNC73310.1"/>
    <property type="molecule type" value="Genomic_DNA"/>
</dbReference>
<dbReference type="OrthoDB" id="43547at2759"/>
<organism evidence="1 2">
    <name type="scientific">Sphaeroforma arctica JP610</name>
    <dbReference type="NCBI Taxonomy" id="667725"/>
    <lineage>
        <taxon>Eukaryota</taxon>
        <taxon>Ichthyosporea</taxon>
        <taxon>Ichthyophonida</taxon>
        <taxon>Sphaeroforma</taxon>
    </lineage>
</organism>
<accession>A0A0L0F9A9</accession>
<dbReference type="GeneID" id="25914635"/>
<feature type="non-terminal residue" evidence="1">
    <location>
        <position position="173"/>
    </location>
</feature>
<sequence>YMFPLSFIQVTNYEPSMSFGYVPDTELLQFASKATNGAFLFTSDCVSLPAPSPDSYPAQRVWAVEDGVWDQYDSLTKNIYHAAFTASTFSSSPGMWRVVVGGGWGGLGSSGTCLTRCGRGCGSMRGAAQECAESPRNAESHSGMYWASQVSAWSDVAPCSLSHEQCCLQLIPS</sequence>
<reference evidence="1 2" key="1">
    <citation type="submission" date="2011-02" db="EMBL/GenBank/DDBJ databases">
        <title>The Genome Sequence of Sphaeroforma arctica JP610.</title>
        <authorList>
            <consortium name="The Broad Institute Genome Sequencing Platform"/>
            <person name="Russ C."/>
            <person name="Cuomo C."/>
            <person name="Young S.K."/>
            <person name="Zeng Q."/>
            <person name="Gargeya S."/>
            <person name="Alvarado L."/>
            <person name="Berlin A."/>
            <person name="Chapman S.B."/>
            <person name="Chen Z."/>
            <person name="Freedman E."/>
            <person name="Gellesch M."/>
            <person name="Goldberg J."/>
            <person name="Griggs A."/>
            <person name="Gujja S."/>
            <person name="Heilman E."/>
            <person name="Heiman D."/>
            <person name="Howarth C."/>
            <person name="Mehta T."/>
            <person name="Neiman D."/>
            <person name="Pearson M."/>
            <person name="Roberts A."/>
            <person name="Saif S."/>
            <person name="Shea T."/>
            <person name="Shenoy N."/>
            <person name="Sisk P."/>
            <person name="Stolte C."/>
            <person name="Sykes S."/>
            <person name="White J."/>
            <person name="Yandava C."/>
            <person name="Burger G."/>
            <person name="Gray M.W."/>
            <person name="Holland P.W.H."/>
            <person name="King N."/>
            <person name="Lang F.B.F."/>
            <person name="Roger A.J."/>
            <person name="Ruiz-Trillo I."/>
            <person name="Haas B."/>
            <person name="Nusbaum C."/>
            <person name="Birren B."/>
        </authorList>
    </citation>
    <scope>NUCLEOTIDE SEQUENCE [LARGE SCALE GENOMIC DNA]</scope>
    <source>
        <strain evidence="1 2">JP610</strain>
    </source>
</reference>
<evidence type="ECO:0000313" key="1">
    <source>
        <dbReference type="EMBL" id="KNC73310.1"/>
    </source>
</evidence>
<keyword evidence="2" id="KW-1185">Reference proteome</keyword>
<gene>
    <name evidence="1" type="ORF">SARC_14131</name>
</gene>
<evidence type="ECO:0000313" key="2">
    <source>
        <dbReference type="Proteomes" id="UP000054560"/>
    </source>
</evidence>
<dbReference type="Proteomes" id="UP000054560">
    <property type="component" value="Unassembled WGS sequence"/>
</dbReference>
<name>A0A0L0F9A9_9EUKA</name>
<protein>
    <submittedName>
        <fullName evidence="1">Uncharacterized protein</fullName>
    </submittedName>
</protein>
<proteinExistence type="predicted"/>
<dbReference type="RefSeq" id="XP_014147212.1">
    <property type="nucleotide sequence ID" value="XM_014291737.1"/>
</dbReference>
<feature type="non-terminal residue" evidence="1">
    <location>
        <position position="1"/>
    </location>
</feature>